<gene>
    <name evidence="1" type="ORF">AAV35_14140</name>
    <name evidence="2" type="ORF">MJ3_00965</name>
</gene>
<dbReference type="Proteomes" id="UP000011746">
    <property type="component" value="Unassembled WGS sequence"/>
</dbReference>
<name>K2GG04_9BACI</name>
<organism evidence="2 3">
    <name type="scientific">Salimicrobium jeotgali</name>
    <dbReference type="NCBI Taxonomy" id="1230341"/>
    <lineage>
        <taxon>Bacteria</taxon>
        <taxon>Bacillati</taxon>
        <taxon>Bacillota</taxon>
        <taxon>Bacilli</taxon>
        <taxon>Bacillales</taxon>
        <taxon>Bacillaceae</taxon>
        <taxon>Salimicrobium</taxon>
    </lineage>
</organism>
<evidence type="ECO:0000313" key="2">
    <source>
        <dbReference type="EMBL" id="EKE33027.1"/>
    </source>
</evidence>
<evidence type="ECO:0000313" key="4">
    <source>
        <dbReference type="Proteomes" id="UP000092654"/>
    </source>
</evidence>
<evidence type="ECO:0000313" key="1">
    <source>
        <dbReference type="EMBL" id="APC65574.1"/>
    </source>
</evidence>
<reference evidence="2 3" key="1">
    <citation type="journal article" date="2012" name="J. Bacteriol.">
        <title>Draft Genome Sequence of Salimicrobium sp. Strain MJ3, Isolated from Myulchi-Jeot, Korean Fermented Seafood.</title>
        <authorList>
            <person name="Lee S.H."/>
            <person name="Jung J.Y."/>
            <person name="Jeon C.O."/>
        </authorList>
    </citation>
    <scope>NUCLEOTIDE SEQUENCE [LARGE SCALE GENOMIC DNA]</scope>
    <source>
        <strain evidence="2 3">MJ3</strain>
    </source>
</reference>
<protein>
    <submittedName>
        <fullName evidence="2">Integrase catalytic subunit</fullName>
    </submittedName>
</protein>
<dbReference type="EMBL" id="AMPQ01000001">
    <property type="protein sequence ID" value="EKE33027.1"/>
    <property type="molecule type" value="Genomic_DNA"/>
</dbReference>
<dbReference type="AlphaFoldDB" id="K2GG04"/>
<dbReference type="STRING" id="1230341.AAV35_14140"/>
<dbReference type="Proteomes" id="UP000092654">
    <property type="component" value="Chromosome"/>
</dbReference>
<dbReference type="EMBL" id="CP011361">
    <property type="protein sequence ID" value="APC65574.1"/>
    <property type="molecule type" value="Genomic_DNA"/>
</dbReference>
<dbReference type="KEGG" id="sje:AAV35_14140"/>
<proteinExistence type="predicted"/>
<sequence length="81" mass="9713">MSTRKIRTKHVEIISFGIFKRPILGVVLKSLKEALETIETEAEYRTTIHSDQVWHYQYRKWGNVKETSYLPEYVQKSELRK</sequence>
<reference evidence="1" key="3">
    <citation type="submission" date="2016-11" db="EMBL/GenBank/DDBJ databases">
        <title>Salimicrobium jeotgali MJ3, isolated from Myulchi jeot, a traditional Korean fermented seafood.</title>
        <authorList>
            <person name="Kim K.H."/>
            <person name="Jeon C.O."/>
            <person name="Jin H.M."/>
        </authorList>
    </citation>
    <scope>NUCLEOTIDE SEQUENCE</scope>
    <source>
        <strain evidence="1">MJ3</strain>
    </source>
</reference>
<keyword evidence="3" id="KW-1185">Reference proteome</keyword>
<evidence type="ECO:0000313" key="3">
    <source>
        <dbReference type="Proteomes" id="UP000011746"/>
    </source>
</evidence>
<accession>K2GG04</accession>
<reference evidence="4" key="2">
    <citation type="submission" date="2015-06" db="EMBL/GenBank/DDBJ databases">
        <title>Salimicrobium jeotgali MJ3, isolated from Myulchi jeot, a traditional Korean fermented seafood.</title>
        <authorList>
            <person name="Kim K.H."/>
            <person name="Jeon C.O."/>
            <person name="Jin H.M."/>
        </authorList>
    </citation>
    <scope>NUCLEOTIDE SEQUENCE [LARGE SCALE GENOMIC DNA]</scope>
    <source>
        <strain evidence="4">MJ3</strain>
    </source>
</reference>